<proteinExistence type="predicted"/>
<keyword evidence="2" id="KW-1185">Reference proteome</keyword>
<comment type="caution">
    <text evidence="1">The sequence shown here is derived from an EMBL/GenBank/DDBJ whole genome shotgun (WGS) entry which is preliminary data.</text>
</comment>
<evidence type="ECO:0000313" key="1">
    <source>
        <dbReference type="EMBL" id="GAW07107.1"/>
    </source>
</evidence>
<protein>
    <submittedName>
        <fullName evidence="1">Uncharacterized protein</fullName>
    </submittedName>
</protein>
<sequence>MTRQSSKIYTHLGNGTSIGVSGAMYSVDLVMVRPVKMDDIVCHRPAFSASLLEVIMQQDTAVFFRSSILRMFRLIRVLEERYHFRIEPRSSSKLSSTTYTWIYDT</sequence>
<name>A0A1Q3EIR2_LENED</name>
<organism evidence="1 2">
    <name type="scientific">Lentinula edodes</name>
    <name type="common">Shiitake mushroom</name>
    <name type="synonym">Lentinus edodes</name>
    <dbReference type="NCBI Taxonomy" id="5353"/>
    <lineage>
        <taxon>Eukaryota</taxon>
        <taxon>Fungi</taxon>
        <taxon>Dikarya</taxon>
        <taxon>Basidiomycota</taxon>
        <taxon>Agaricomycotina</taxon>
        <taxon>Agaricomycetes</taxon>
        <taxon>Agaricomycetidae</taxon>
        <taxon>Agaricales</taxon>
        <taxon>Marasmiineae</taxon>
        <taxon>Omphalotaceae</taxon>
        <taxon>Lentinula</taxon>
    </lineage>
</organism>
<dbReference type="AlphaFoldDB" id="A0A1Q3EIR2"/>
<accession>A0A1Q3EIR2</accession>
<dbReference type="Proteomes" id="UP000188533">
    <property type="component" value="Unassembled WGS sequence"/>
</dbReference>
<reference evidence="1 2" key="1">
    <citation type="submission" date="2016-08" db="EMBL/GenBank/DDBJ databases">
        <authorList>
            <consortium name="Lentinula edodes genome sequencing consortium"/>
            <person name="Sakamoto Y."/>
            <person name="Nakade K."/>
            <person name="Sato S."/>
            <person name="Yoshida Y."/>
            <person name="Miyazaki K."/>
            <person name="Natsume S."/>
            <person name="Konno N."/>
        </authorList>
    </citation>
    <scope>NUCLEOTIDE SEQUENCE [LARGE SCALE GENOMIC DNA]</scope>
    <source>
        <strain evidence="1 2">NBRC 111202</strain>
    </source>
</reference>
<evidence type="ECO:0000313" key="2">
    <source>
        <dbReference type="Proteomes" id="UP000188533"/>
    </source>
</evidence>
<dbReference type="EMBL" id="BDGU01000395">
    <property type="protein sequence ID" value="GAW07107.1"/>
    <property type="molecule type" value="Genomic_DNA"/>
</dbReference>
<reference evidence="1 2" key="2">
    <citation type="submission" date="2017-02" db="EMBL/GenBank/DDBJ databases">
        <title>A genome survey and senescence transcriptome analysis in Lentinula edodes.</title>
        <authorList>
            <person name="Sakamoto Y."/>
            <person name="Nakade K."/>
            <person name="Sato S."/>
            <person name="Yoshida Y."/>
            <person name="Miyazaki K."/>
            <person name="Natsume S."/>
            <person name="Konno N."/>
        </authorList>
    </citation>
    <scope>NUCLEOTIDE SEQUENCE [LARGE SCALE GENOMIC DNA]</scope>
    <source>
        <strain evidence="1 2">NBRC 111202</strain>
    </source>
</reference>
<gene>
    <name evidence="1" type="ORF">LENED_009074</name>
</gene>